<organism evidence="2 3">
    <name type="scientific">Polychaeton citri CBS 116435</name>
    <dbReference type="NCBI Taxonomy" id="1314669"/>
    <lineage>
        <taxon>Eukaryota</taxon>
        <taxon>Fungi</taxon>
        <taxon>Dikarya</taxon>
        <taxon>Ascomycota</taxon>
        <taxon>Pezizomycotina</taxon>
        <taxon>Dothideomycetes</taxon>
        <taxon>Dothideomycetidae</taxon>
        <taxon>Capnodiales</taxon>
        <taxon>Capnodiaceae</taxon>
        <taxon>Polychaeton</taxon>
    </lineage>
</organism>
<name>A0A9P4QCV0_9PEZI</name>
<gene>
    <name evidence="2" type="ORF">K431DRAFT_293443</name>
</gene>
<keyword evidence="3" id="KW-1185">Reference proteome</keyword>
<dbReference type="EMBL" id="MU003782">
    <property type="protein sequence ID" value="KAF2722546.1"/>
    <property type="molecule type" value="Genomic_DNA"/>
</dbReference>
<evidence type="ECO:0000313" key="2">
    <source>
        <dbReference type="EMBL" id="KAF2722546.1"/>
    </source>
</evidence>
<comment type="caution">
    <text evidence="2">The sequence shown here is derived from an EMBL/GenBank/DDBJ whole genome shotgun (WGS) entry which is preliminary data.</text>
</comment>
<dbReference type="Proteomes" id="UP000799441">
    <property type="component" value="Unassembled WGS sequence"/>
</dbReference>
<proteinExistence type="predicted"/>
<evidence type="ECO:0000313" key="3">
    <source>
        <dbReference type="Proteomes" id="UP000799441"/>
    </source>
</evidence>
<feature type="chain" id="PRO_5040158433" evidence="1">
    <location>
        <begin position="25"/>
        <end position="254"/>
    </location>
</feature>
<sequence>MSLTAAVRLAISAAYLSAAAVTSAQATTSPADVTFTATTHQTISNTTVFSNSTTLGIRYPATAISLFLGPETAHGELGASVISVNESQTEFKLECLASLGSHSSFPTPPCGLASPITITEGVSTMVYTINRSLKPTSAVPADNTAALPTPDSTDSAISHFVNCELHGGTRATKAICTSHSVIQGLGDATGTTTLASTQISYVPVFITAGQEKLQSLSTGSSEGGGAAPLPLQTRPAAWAVAAAGAMGIVLVDHF</sequence>
<protein>
    <submittedName>
        <fullName evidence="2">Uncharacterized protein</fullName>
    </submittedName>
</protein>
<evidence type="ECO:0000256" key="1">
    <source>
        <dbReference type="SAM" id="SignalP"/>
    </source>
</evidence>
<dbReference type="OrthoDB" id="4991875at2759"/>
<keyword evidence="1" id="KW-0732">Signal</keyword>
<dbReference type="AlphaFoldDB" id="A0A9P4QCV0"/>
<accession>A0A9P4QCV0</accession>
<feature type="signal peptide" evidence="1">
    <location>
        <begin position="1"/>
        <end position="24"/>
    </location>
</feature>
<reference evidence="2" key="1">
    <citation type="journal article" date="2020" name="Stud. Mycol.">
        <title>101 Dothideomycetes genomes: a test case for predicting lifestyles and emergence of pathogens.</title>
        <authorList>
            <person name="Haridas S."/>
            <person name="Albert R."/>
            <person name="Binder M."/>
            <person name="Bloem J."/>
            <person name="Labutti K."/>
            <person name="Salamov A."/>
            <person name="Andreopoulos B."/>
            <person name="Baker S."/>
            <person name="Barry K."/>
            <person name="Bills G."/>
            <person name="Bluhm B."/>
            <person name="Cannon C."/>
            <person name="Castanera R."/>
            <person name="Culley D."/>
            <person name="Daum C."/>
            <person name="Ezra D."/>
            <person name="Gonzalez J."/>
            <person name="Henrissat B."/>
            <person name="Kuo A."/>
            <person name="Liang C."/>
            <person name="Lipzen A."/>
            <person name="Lutzoni F."/>
            <person name="Magnuson J."/>
            <person name="Mondo S."/>
            <person name="Nolan M."/>
            <person name="Ohm R."/>
            <person name="Pangilinan J."/>
            <person name="Park H.-J."/>
            <person name="Ramirez L."/>
            <person name="Alfaro M."/>
            <person name="Sun H."/>
            <person name="Tritt A."/>
            <person name="Yoshinaga Y."/>
            <person name="Zwiers L.-H."/>
            <person name="Turgeon B."/>
            <person name="Goodwin S."/>
            <person name="Spatafora J."/>
            <person name="Crous P."/>
            <person name="Grigoriev I."/>
        </authorList>
    </citation>
    <scope>NUCLEOTIDE SEQUENCE</scope>
    <source>
        <strain evidence="2">CBS 116435</strain>
    </source>
</reference>